<comment type="caution">
    <text evidence="4">The sequence shown here is derived from an EMBL/GenBank/DDBJ whole genome shotgun (WGS) entry which is preliminary data.</text>
</comment>
<evidence type="ECO:0000313" key="4">
    <source>
        <dbReference type="EMBL" id="PWK47969.1"/>
    </source>
</evidence>
<evidence type="ECO:0000256" key="1">
    <source>
        <dbReference type="ARBA" id="ARBA00022553"/>
    </source>
</evidence>
<dbReference type="GO" id="GO:0000160">
    <property type="term" value="P:phosphorelay signal transduction system"/>
    <property type="evidence" value="ECO:0007669"/>
    <property type="project" value="InterPro"/>
</dbReference>
<accession>A0A316FHQ0</accession>
<keyword evidence="1 2" id="KW-0597">Phosphoprotein</keyword>
<evidence type="ECO:0000256" key="2">
    <source>
        <dbReference type="PROSITE-ProRule" id="PRU00169"/>
    </source>
</evidence>
<dbReference type="RefSeq" id="WP_109764499.1">
    <property type="nucleotide sequence ID" value="NZ_QGGU01000010.1"/>
</dbReference>
<evidence type="ECO:0000313" key="5">
    <source>
        <dbReference type="Proteomes" id="UP000245790"/>
    </source>
</evidence>
<name>A0A316FHQ0_9GAMM</name>
<dbReference type="SUPFAM" id="SSF52172">
    <property type="entry name" value="CheY-like"/>
    <property type="match status" value="1"/>
</dbReference>
<dbReference type="Pfam" id="PF00072">
    <property type="entry name" value="Response_reg"/>
    <property type="match status" value="1"/>
</dbReference>
<dbReference type="Proteomes" id="UP000245790">
    <property type="component" value="Unassembled WGS sequence"/>
</dbReference>
<dbReference type="AlphaFoldDB" id="A0A316FHQ0"/>
<evidence type="ECO:0000259" key="3">
    <source>
        <dbReference type="PROSITE" id="PS50110"/>
    </source>
</evidence>
<dbReference type="PROSITE" id="PS50110">
    <property type="entry name" value="RESPONSE_REGULATORY"/>
    <property type="match status" value="1"/>
</dbReference>
<dbReference type="CDD" id="cd00156">
    <property type="entry name" value="REC"/>
    <property type="match status" value="1"/>
</dbReference>
<dbReference type="OrthoDB" id="9802426at2"/>
<dbReference type="InterPro" id="IPR001789">
    <property type="entry name" value="Sig_transdc_resp-reg_receiver"/>
</dbReference>
<dbReference type="SMART" id="SM00448">
    <property type="entry name" value="REC"/>
    <property type="match status" value="1"/>
</dbReference>
<proteinExistence type="predicted"/>
<reference evidence="4 5" key="1">
    <citation type="submission" date="2018-05" db="EMBL/GenBank/DDBJ databases">
        <title>Genomic Encyclopedia of Type Strains, Phase IV (KMG-IV): sequencing the most valuable type-strain genomes for metagenomic binning, comparative biology and taxonomic classification.</title>
        <authorList>
            <person name="Goeker M."/>
        </authorList>
    </citation>
    <scope>NUCLEOTIDE SEQUENCE [LARGE SCALE GENOMIC DNA]</scope>
    <source>
        <strain evidence="4 5">DSM 25350</strain>
    </source>
</reference>
<gene>
    <name evidence="4" type="ORF">C8D97_110185</name>
</gene>
<keyword evidence="5" id="KW-1185">Reference proteome</keyword>
<organism evidence="4 5">
    <name type="scientific">Pleionea mediterranea</name>
    <dbReference type="NCBI Taxonomy" id="523701"/>
    <lineage>
        <taxon>Bacteria</taxon>
        <taxon>Pseudomonadati</taxon>
        <taxon>Pseudomonadota</taxon>
        <taxon>Gammaproteobacteria</taxon>
        <taxon>Oceanospirillales</taxon>
        <taxon>Pleioneaceae</taxon>
        <taxon>Pleionea</taxon>
    </lineage>
</organism>
<dbReference type="Gene3D" id="3.40.50.2300">
    <property type="match status" value="1"/>
</dbReference>
<protein>
    <submittedName>
        <fullName evidence="4">CheY-like chemotaxis protein</fullName>
    </submittedName>
</protein>
<dbReference type="EMBL" id="QGGU01000010">
    <property type="protein sequence ID" value="PWK47969.1"/>
    <property type="molecule type" value="Genomic_DNA"/>
</dbReference>
<dbReference type="PANTHER" id="PTHR44591">
    <property type="entry name" value="STRESS RESPONSE REGULATOR PROTEIN 1"/>
    <property type="match status" value="1"/>
</dbReference>
<sequence length="142" mass="16592">MQQTPFRIATIQDDSEDNRLLARIFARDEFDVSSFETPRELIQYMRIQPVPHCVITDLTIKKSSGVELIEKIRHNTRWKDVPILVLAKSVSKQELIELNRLKINSYIVKPYQPPRLFSDVLKLLGLEVVTEKKAVKRKVLKH</sequence>
<dbReference type="InterPro" id="IPR050595">
    <property type="entry name" value="Bact_response_regulator"/>
</dbReference>
<feature type="modified residue" description="4-aspartylphosphate" evidence="2">
    <location>
        <position position="57"/>
    </location>
</feature>
<dbReference type="InterPro" id="IPR011006">
    <property type="entry name" value="CheY-like_superfamily"/>
</dbReference>
<dbReference type="PANTHER" id="PTHR44591:SF23">
    <property type="entry name" value="CHEY SUBFAMILY"/>
    <property type="match status" value="1"/>
</dbReference>
<feature type="domain" description="Response regulatory" evidence="3">
    <location>
        <begin position="7"/>
        <end position="124"/>
    </location>
</feature>